<dbReference type="AlphaFoldDB" id="A0A515D509"/>
<evidence type="ECO:0000313" key="1">
    <source>
        <dbReference type="EMBL" id="QDL35491.1"/>
    </source>
</evidence>
<dbReference type="RefSeq" id="WP_130016220.1">
    <property type="nucleotide sequence ID" value="NZ_CP033893.1"/>
</dbReference>
<accession>A0A515D509</accession>
<dbReference type="Gene3D" id="2.160.20.10">
    <property type="entry name" value="Single-stranded right-handed beta-helix, Pectin lyase-like"/>
    <property type="match status" value="1"/>
</dbReference>
<dbReference type="EMBL" id="CP033893">
    <property type="protein sequence ID" value="QDL35491.1"/>
    <property type="molecule type" value="Genomic_DNA"/>
</dbReference>
<evidence type="ECO:0008006" key="3">
    <source>
        <dbReference type="Google" id="ProtNLM"/>
    </source>
</evidence>
<protein>
    <recommendedName>
        <fullName evidence="3">Pectate lyase superfamily protein</fullName>
    </recommendedName>
</protein>
<dbReference type="Proteomes" id="UP000317572">
    <property type="component" value="Chromosome"/>
</dbReference>
<dbReference type="SUPFAM" id="SSF51126">
    <property type="entry name" value="Pectin lyase-like"/>
    <property type="match status" value="1"/>
</dbReference>
<dbReference type="InterPro" id="IPR011050">
    <property type="entry name" value="Pectin_lyase_fold/virulence"/>
</dbReference>
<evidence type="ECO:0000313" key="2">
    <source>
        <dbReference type="Proteomes" id="UP000317572"/>
    </source>
</evidence>
<sequence length="589" mass="62538">MNTCPDIATLRTIIPTSANEFIEVVSYYSGWHGDDQLQSGGGVFISSTDPDLIDDAGIYIKPNSQWTWVRALNSQSLVSPNMFGARGNGSADDTNALTAAFLTTYDTVCQQGATYMTSDTVRIKNGNSGKKVINLNGATIKAKPGHLKPFFANQTSTSETYDYLHGVEMFGGTLYGWVKRESVYHQVSSHNGFVAGDKSYFYHMTVRGFCDGMVLMGDSVAFDVSVDECRDNLIVVKNNDNVVSNITGGYCLGDGVLVKGNKNIVAKVTIAGAGIPASTFEPGYVSGSIVALGQDSQLDGMTSNCYVIDVKCGTWGGGGVIVDGKNNFCDNIVGGDCYYLEQTNASAILNGAPAVYVGGSKHRINNVTVGHCIRGVEIHDGSEGNLIDNISIASCRVHPGLSASGTQLDSRIGKLTFGRLIGNKALDLNMSGLVIDQITVNEYASAFGSGGSLCSIKKPATIGSLVFNSKSANNMLPVVLMEANANIDNLIVNNNKSVSLQTMASVTQLPQNLTIQQTADAIDSAVKIFGDGALFVKTWQIKGNPTVLPSLRGADTQLTIEHYPSDSLPWKVTYPATSKVIVLNSALIA</sequence>
<name>A0A515D509_SERLI</name>
<reference evidence="1 2" key="1">
    <citation type="submission" date="2018-11" db="EMBL/GenBank/DDBJ databases">
        <title>The first complete genome of Serratia liquefaciens isolated from metalophyte plant revel distinctness adaptive mechanisms in an extreme habitat.</title>
        <authorList>
            <person name="Caneschi W.L."/>
            <person name="Sanchez A.B."/>
            <person name="Felestrino E.B."/>
            <person name="Assis R.A.B."/>
            <person name="Lemes C.G.C."/>
            <person name="Cordeiro I.F."/>
            <person name="Fonseca N.P."/>
            <person name="Villa M."/>
            <person name="Vieira I.T."/>
            <person name="Moraes L.A."/>
            <person name="Kamino L.H.Y."/>
            <person name="do Carmo F."/>
            <person name="Garcia C.M."/>
            <person name="Almeida N.F."/>
            <person name="Silva R.S."/>
            <person name="Ferro J.A."/>
            <person name="Ferro M.I.T."/>
            <person name="Varani A.M."/>
            <person name="Ferreira R.M."/>
            <person name="dos Santos V.L."/>
            <person name="Silva U.C."/>
            <person name="Setubal J.C."/>
            <person name="Moreira L.M."/>
        </authorList>
    </citation>
    <scope>NUCLEOTIDE SEQUENCE [LARGE SCALE GENOMIC DNA]</scope>
    <source>
        <strain evidence="1 2">FG3</strain>
    </source>
</reference>
<dbReference type="InterPro" id="IPR012334">
    <property type="entry name" value="Pectin_lyas_fold"/>
</dbReference>
<organism evidence="1 2">
    <name type="scientific">Serratia liquefaciens</name>
    <dbReference type="NCBI Taxonomy" id="614"/>
    <lineage>
        <taxon>Bacteria</taxon>
        <taxon>Pseudomonadati</taxon>
        <taxon>Pseudomonadota</taxon>
        <taxon>Gammaproteobacteria</taxon>
        <taxon>Enterobacterales</taxon>
        <taxon>Yersiniaceae</taxon>
        <taxon>Serratia</taxon>
    </lineage>
</organism>
<gene>
    <name evidence="1" type="ORF">EGO53_17440</name>
</gene>
<proteinExistence type="predicted"/>